<name>A0ABW8F4V4_9BURK</name>
<feature type="chain" id="PRO_5045380990" evidence="2">
    <location>
        <begin position="24"/>
        <end position="224"/>
    </location>
</feature>
<reference evidence="3 4" key="1">
    <citation type="submission" date="2024-10" db="EMBL/GenBank/DDBJ databases">
        <title>The Natural Products Discovery Center: Release of the First 8490 Sequenced Strains for Exploring Actinobacteria Biosynthetic Diversity.</title>
        <authorList>
            <person name="Kalkreuter E."/>
            <person name="Kautsar S.A."/>
            <person name="Yang D."/>
            <person name="Bader C.D."/>
            <person name="Teijaro C.N."/>
            <person name="Fluegel L."/>
            <person name="Davis C.M."/>
            <person name="Simpson J.R."/>
            <person name="Lauterbach L."/>
            <person name="Steele A.D."/>
            <person name="Gui C."/>
            <person name="Meng S."/>
            <person name="Li G."/>
            <person name="Viehrig K."/>
            <person name="Ye F."/>
            <person name="Su P."/>
            <person name="Kiefer A.F."/>
            <person name="Nichols A."/>
            <person name="Cepeda A.J."/>
            <person name="Yan W."/>
            <person name="Fan B."/>
            <person name="Jiang Y."/>
            <person name="Adhikari A."/>
            <person name="Zheng C.-J."/>
            <person name="Schuster L."/>
            <person name="Cowan T.M."/>
            <person name="Smanski M.J."/>
            <person name="Chevrette M.G."/>
            <person name="De Carvalho L.P.S."/>
            <person name="Shen B."/>
        </authorList>
    </citation>
    <scope>NUCLEOTIDE SEQUENCE [LARGE SCALE GENOMIC DNA]</scope>
    <source>
        <strain evidence="3 4">NPDC087045</strain>
    </source>
</reference>
<gene>
    <name evidence="3" type="ORF">ACIPEN_21045</name>
</gene>
<comment type="caution">
    <text evidence="3">The sequence shown here is derived from an EMBL/GenBank/DDBJ whole genome shotgun (WGS) entry which is preliminary data.</text>
</comment>
<dbReference type="Proteomes" id="UP001617427">
    <property type="component" value="Unassembled WGS sequence"/>
</dbReference>
<keyword evidence="4" id="KW-1185">Reference proteome</keyword>
<evidence type="ECO:0000256" key="1">
    <source>
        <dbReference type="SAM" id="MobiDB-lite"/>
    </source>
</evidence>
<dbReference type="InterPro" id="IPR010546">
    <property type="entry name" value="DUF1120"/>
</dbReference>
<organism evidence="3 4">
    <name type="scientific">Herbaspirillum chlorophenolicum</name>
    <dbReference type="NCBI Taxonomy" id="211589"/>
    <lineage>
        <taxon>Bacteria</taxon>
        <taxon>Pseudomonadati</taxon>
        <taxon>Pseudomonadota</taxon>
        <taxon>Betaproteobacteria</taxon>
        <taxon>Burkholderiales</taxon>
        <taxon>Oxalobacteraceae</taxon>
        <taxon>Herbaspirillum</taxon>
    </lineage>
</organism>
<accession>A0ABW8F4V4</accession>
<evidence type="ECO:0000256" key="2">
    <source>
        <dbReference type="SAM" id="SignalP"/>
    </source>
</evidence>
<evidence type="ECO:0000313" key="3">
    <source>
        <dbReference type="EMBL" id="MFJ3048327.1"/>
    </source>
</evidence>
<feature type="region of interest" description="Disordered" evidence="1">
    <location>
        <begin position="89"/>
        <end position="112"/>
    </location>
</feature>
<protein>
    <submittedName>
        <fullName evidence="3">DUF1120 domain-containing protein</fullName>
    </submittedName>
</protein>
<dbReference type="RefSeq" id="WP_402703295.1">
    <property type="nucleotide sequence ID" value="NZ_JBIUZV010000017.1"/>
</dbReference>
<proteinExistence type="predicted"/>
<evidence type="ECO:0000313" key="4">
    <source>
        <dbReference type="Proteomes" id="UP001617427"/>
    </source>
</evidence>
<sequence>MKLGRHIVCSLCLAGVFVRSSFAGTTAELAVVGTIRAGACQLLFLEPGPAHFGVISTKDFKDRKRLHLDSKDIAFTIVCDVRTRVGITPRDNQRDSADRSIGEGVEGEDSHEPADVFGLGRYGDRNLGGFVARFVESSLIADGRRVEVISAPADAEEGARWERRNARQIRGGVTNAWGARGTLAPGTYSNISGVMRIRPVLNKQENLTQDTSIDGSLTFELAYL</sequence>
<keyword evidence="2" id="KW-0732">Signal</keyword>
<feature type="compositionally biased region" description="Basic and acidic residues" evidence="1">
    <location>
        <begin position="91"/>
        <end position="101"/>
    </location>
</feature>
<feature type="signal peptide" evidence="2">
    <location>
        <begin position="1"/>
        <end position="23"/>
    </location>
</feature>
<dbReference type="Pfam" id="PF06551">
    <property type="entry name" value="DUF1120"/>
    <property type="match status" value="1"/>
</dbReference>
<dbReference type="EMBL" id="JBIUZV010000017">
    <property type="protein sequence ID" value="MFJ3048327.1"/>
    <property type="molecule type" value="Genomic_DNA"/>
</dbReference>